<keyword evidence="3" id="KW-0285">Flavoprotein</keyword>
<gene>
    <name evidence="8" type="ORF">K8I29_00255</name>
</gene>
<evidence type="ECO:0000256" key="2">
    <source>
        <dbReference type="ARBA" id="ARBA00022553"/>
    </source>
</evidence>
<dbReference type="InterPro" id="IPR007329">
    <property type="entry name" value="FMN-bd"/>
</dbReference>
<organism evidence="8 9">
    <name type="scientific">Candidatus Nitrobium versatile</name>
    <dbReference type="NCBI Taxonomy" id="2884831"/>
    <lineage>
        <taxon>Bacteria</taxon>
        <taxon>Pseudomonadati</taxon>
        <taxon>Nitrospirota</taxon>
        <taxon>Nitrospiria</taxon>
        <taxon>Nitrospirales</taxon>
        <taxon>Nitrospiraceae</taxon>
        <taxon>Candidatus Nitrobium</taxon>
    </lineage>
</organism>
<dbReference type="Pfam" id="PF04205">
    <property type="entry name" value="FMN_bind"/>
    <property type="match status" value="1"/>
</dbReference>
<dbReference type="Proteomes" id="UP000705867">
    <property type="component" value="Unassembled WGS sequence"/>
</dbReference>
<proteinExistence type="predicted"/>
<dbReference type="GO" id="GO:0005886">
    <property type="term" value="C:plasma membrane"/>
    <property type="evidence" value="ECO:0007669"/>
    <property type="project" value="InterPro"/>
</dbReference>
<dbReference type="GO" id="GO:0010181">
    <property type="term" value="F:FMN binding"/>
    <property type="evidence" value="ECO:0007669"/>
    <property type="project" value="InterPro"/>
</dbReference>
<sequence length="189" mass="21512">MRLKISLLVVFCSLLLLQGTKAHAVILKKPEDALKGVFRNAAIEVKNIILRPEQVAEIEKISGMRQNERLVSFYEAKRDNKIVGYAFIESHIVRTKPETLLYSLHPDGSIDRIEVLSFNEPMEYLPQDRWLGLFKDKSIDRDPIRLRRDISGITGATLTAKAITDGSRRVLAIWKVLFGGQDEILRKGK</sequence>
<keyword evidence="6" id="KW-0732">Signal</keyword>
<reference evidence="8" key="2">
    <citation type="submission" date="2021-08" db="EMBL/GenBank/DDBJ databases">
        <authorList>
            <person name="Dalcin Martins P."/>
        </authorList>
    </citation>
    <scope>NUCLEOTIDE SEQUENCE</scope>
    <source>
        <strain evidence="8">MAG_39</strain>
    </source>
</reference>
<evidence type="ECO:0000256" key="1">
    <source>
        <dbReference type="ARBA" id="ARBA00022448"/>
    </source>
</evidence>
<dbReference type="EMBL" id="JAIOIV010000004">
    <property type="protein sequence ID" value="MBZ0154630.1"/>
    <property type="molecule type" value="Genomic_DNA"/>
</dbReference>
<feature type="signal peptide" evidence="6">
    <location>
        <begin position="1"/>
        <end position="24"/>
    </location>
</feature>
<keyword evidence="5" id="KW-0249">Electron transport</keyword>
<dbReference type="AlphaFoldDB" id="A0A953J9G8"/>
<evidence type="ECO:0000256" key="3">
    <source>
        <dbReference type="ARBA" id="ARBA00022630"/>
    </source>
</evidence>
<keyword evidence="2" id="KW-0597">Phosphoprotein</keyword>
<evidence type="ECO:0000256" key="4">
    <source>
        <dbReference type="ARBA" id="ARBA00022643"/>
    </source>
</evidence>
<dbReference type="InterPro" id="IPR010209">
    <property type="entry name" value="Ion_transpt_RnfG/RsxG"/>
</dbReference>
<evidence type="ECO:0000256" key="6">
    <source>
        <dbReference type="SAM" id="SignalP"/>
    </source>
</evidence>
<evidence type="ECO:0000256" key="5">
    <source>
        <dbReference type="ARBA" id="ARBA00022982"/>
    </source>
</evidence>
<name>A0A953J9G8_9BACT</name>
<dbReference type="PANTHER" id="PTHR36118">
    <property type="entry name" value="ION-TRANSLOCATING OXIDOREDUCTASE COMPLEX SUBUNIT G"/>
    <property type="match status" value="1"/>
</dbReference>
<comment type="caution">
    <text evidence="8">The sequence shown here is derived from an EMBL/GenBank/DDBJ whole genome shotgun (WGS) entry which is preliminary data.</text>
</comment>
<feature type="chain" id="PRO_5038084436" evidence="6">
    <location>
        <begin position="25"/>
        <end position="189"/>
    </location>
</feature>
<accession>A0A953J9G8</accession>
<evidence type="ECO:0000313" key="9">
    <source>
        <dbReference type="Proteomes" id="UP000705867"/>
    </source>
</evidence>
<protein>
    <submittedName>
        <fullName evidence="8">FMN-binding protein</fullName>
    </submittedName>
</protein>
<keyword evidence="1" id="KW-0813">Transport</keyword>
<evidence type="ECO:0000259" key="7">
    <source>
        <dbReference type="SMART" id="SM00900"/>
    </source>
</evidence>
<dbReference type="SMART" id="SM00900">
    <property type="entry name" value="FMN_bind"/>
    <property type="match status" value="1"/>
</dbReference>
<feature type="domain" description="FMN-binding" evidence="7">
    <location>
        <begin position="84"/>
        <end position="174"/>
    </location>
</feature>
<evidence type="ECO:0000313" key="8">
    <source>
        <dbReference type="EMBL" id="MBZ0154630.1"/>
    </source>
</evidence>
<dbReference type="GO" id="GO:0009055">
    <property type="term" value="F:electron transfer activity"/>
    <property type="evidence" value="ECO:0007669"/>
    <property type="project" value="InterPro"/>
</dbReference>
<dbReference type="PANTHER" id="PTHR36118:SF1">
    <property type="entry name" value="ION-TRANSLOCATING OXIDOREDUCTASE COMPLEX SUBUNIT G"/>
    <property type="match status" value="1"/>
</dbReference>
<keyword evidence="4" id="KW-0288">FMN</keyword>
<dbReference type="GO" id="GO:0022900">
    <property type="term" value="P:electron transport chain"/>
    <property type="evidence" value="ECO:0007669"/>
    <property type="project" value="InterPro"/>
</dbReference>
<reference evidence="8" key="1">
    <citation type="journal article" date="2021" name="bioRxiv">
        <title>Unraveling nitrogen, sulfur and carbon metabolic pathways and microbial community transcriptional responses to substrate deprivation and toxicity stresses in a bioreactor mimicking anoxic brackish coastal sediment conditions.</title>
        <authorList>
            <person name="Martins P.D."/>
            <person name="Echeveste M.J."/>
            <person name="Arshad A."/>
            <person name="Kurth J."/>
            <person name="Ouboter H."/>
            <person name="Jetten M.S.M."/>
            <person name="Welte C.U."/>
        </authorList>
    </citation>
    <scope>NUCLEOTIDE SEQUENCE</scope>
    <source>
        <strain evidence="8">MAG_39</strain>
    </source>
</reference>